<proteinExistence type="predicted"/>
<protein>
    <submittedName>
        <fullName evidence="1">Uncharacterized protein</fullName>
    </submittedName>
</protein>
<accession>A0A9N7YHE4</accession>
<name>A0A9N7YHE4_PLEPL</name>
<sequence length="188" mass="20689">MRTCKQLQPLTSSAGPRHCSRAYTLPMLCCENAGLAPGADIATRSCNDKKGKKYHIPESRRCTMGVDTVESLMLGDPNRRQVFSQLRSKPDLQQTSSSVSSTSTRVTNLWNFWHPLTSIHRCAGRWSGVKFACIHRRHVGTGHVSRSRGSGGPVHISQRMSETVFLTVVCVELRAGTAWHGLAEEVAA</sequence>
<reference evidence="1" key="1">
    <citation type="submission" date="2020-03" db="EMBL/GenBank/DDBJ databases">
        <authorList>
            <person name="Weist P."/>
        </authorList>
    </citation>
    <scope>NUCLEOTIDE SEQUENCE</scope>
</reference>
<comment type="caution">
    <text evidence="1">The sequence shown here is derived from an EMBL/GenBank/DDBJ whole genome shotgun (WGS) entry which is preliminary data.</text>
</comment>
<dbReference type="EMBL" id="CADEAL010000921">
    <property type="protein sequence ID" value="CAB1426827.1"/>
    <property type="molecule type" value="Genomic_DNA"/>
</dbReference>
<organism evidence="1 2">
    <name type="scientific">Pleuronectes platessa</name>
    <name type="common">European plaice</name>
    <dbReference type="NCBI Taxonomy" id="8262"/>
    <lineage>
        <taxon>Eukaryota</taxon>
        <taxon>Metazoa</taxon>
        <taxon>Chordata</taxon>
        <taxon>Craniata</taxon>
        <taxon>Vertebrata</taxon>
        <taxon>Euteleostomi</taxon>
        <taxon>Actinopterygii</taxon>
        <taxon>Neopterygii</taxon>
        <taxon>Teleostei</taxon>
        <taxon>Neoteleostei</taxon>
        <taxon>Acanthomorphata</taxon>
        <taxon>Carangaria</taxon>
        <taxon>Pleuronectiformes</taxon>
        <taxon>Pleuronectoidei</taxon>
        <taxon>Pleuronectidae</taxon>
        <taxon>Pleuronectes</taxon>
    </lineage>
</organism>
<dbReference type="Proteomes" id="UP001153269">
    <property type="component" value="Unassembled WGS sequence"/>
</dbReference>
<keyword evidence="2" id="KW-1185">Reference proteome</keyword>
<dbReference type="AlphaFoldDB" id="A0A9N7YHE4"/>
<gene>
    <name evidence="1" type="ORF">PLEPLA_LOCUS14765</name>
</gene>
<evidence type="ECO:0000313" key="1">
    <source>
        <dbReference type="EMBL" id="CAB1426827.1"/>
    </source>
</evidence>
<evidence type="ECO:0000313" key="2">
    <source>
        <dbReference type="Proteomes" id="UP001153269"/>
    </source>
</evidence>